<keyword evidence="5 10" id="KW-0732">Signal</keyword>
<keyword evidence="9 10" id="KW-0472">Membrane</keyword>
<name>A0ABD2ZGE3_9GENT</name>
<feature type="transmembrane region" description="Helical" evidence="10">
    <location>
        <begin position="393"/>
        <end position="413"/>
    </location>
</feature>
<dbReference type="GO" id="GO:0010008">
    <property type="term" value="C:endosome membrane"/>
    <property type="evidence" value="ECO:0007669"/>
    <property type="project" value="UniProtKB-SubCell"/>
</dbReference>
<keyword evidence="6" id="KW-0967">Endosome</keyword>
<evidence type="ECO:0000256" key="10">
    <source>
        <dbReference type="RuleBase" id="RU363079"/>
    </source>
</evidence>
<dbReference type="InterPro" id="IPR004240">
    <property type="entry name" value="EMP70"/>
</dbReference>
<dbReference type="PANTHER" id="PTHR10766">
    <property type="entry name" value="TRANSMEMBRANE 9 SUPERFAMILY PROTEIN"/>
    <property type="match status" value="1"/>
</dbReference>
<keyword evidence="8" id="KW-0333">Golgi apparatus</keyword>
<dbReference type="AlphaFoldDB" id="A0ABD2ZGE3"/>
<evidence type="ECO:0000313" key="12">
    <source>
        <dbReference type="Proteomes" id="UP001630127"/>
    </source>
</evidence>
<feature type="transmembrane region" description="Helical" evidence="10">
    <location>
        <begin position="442"/>
        <end position="464"/>
    </location>
</feature>
<dbReference type="EMBL" id="JBJUIK010000009">
    <property type="protein sequence ID" value="KAL3518541.1"/>
    <property type="molecule type" value="Genomic_DNA"/>
</dbReference>
<keyword evidence="7 10" id="KW-1133">Transmembrane helix</keyword>
<reference evidence="11 12" key="1">
    <citation type="submission" date="2024-11" db="EMBL/GenBank/DDBJ databases">
        <title>A near-complete genome assembly of Cinchona calisaya.</title>
        <authorList>
            <person name="Lian D.C."/>
            <person name="Zhao X.W."/>
            <person name="Wei L."/>
        </authorList>
    </citation>
    <scope>NUCLEOTIDE SEQUENCE [LARGE SCALE GENOMIC DNA]</scope>
    <source>
        <tissue evidence="11">Nenye</tissue>
    </source>
</reference>
<comment type="caution">
    <text evidence="11">The sequence shown here is derived from an EMBL/GenBank/DDBJ whole genome shotgun (WGS) entry which is preliminary data.</text>
</comment>
<evidence type="ECO:0000256" key="3">
    <source>
        <dbReference type="ARBA" id="ARBA00005227"/>
    </source>
</evidence>
<evidence type="ECO:0000256" key="7">
    <source>
        <dbReference type="ARBA" id="ARBA00022989"/>
    </source>
</evidence>
<comment type="similarity">
    <text evidence="3 10">Belongs to the nonaspanin (TM9SF) (TC 9.A.2) family.</text>
</comment>
<feature type="transmembrane region" description="Helical" evidence="10">
    <location>
        <begin position="330"/>
        <end position="348"/>
    </location>
</feature>
<keyword evidence="12" id="KW-1185">Reference proteome</keyword>
<sequence>MGFSILMLSLIFLHFLSSSEASPSDHSYNVGDEVPLFVNKVGPLNNPSETYQYYEMPFCLPDQVLPKKESLGEVLNGDRLTNSLYELKFKLGKTDAVLCQKKFNRNDIAKFRGAIENDYYFQMYYDDLPLWGFIGKVEDNNWALDGRGPTHFLFKHIQFNVLHSSNQIIEIHAFSDPNNAVDITDDVDLDITFTYSVFWNGTSTPFRNRMNRYSRASLLPVHQKIHWFSFLNSVVIIVLLIGLLAFPFTRNLRNDLRSSRHPGEDEEEDKEVGWKYIHNDVFRCPPGMPLFCALLGTGTQLLTMVLVLFALAFIGILYPQNRGSLSTSVVIVYILTSGVAGYTSASFYSQFAETGWERSVLLAGMVFLGPFFFVFFILNLVAAYFGITAALPFRNIFVVVLVHVLVGIPFLALGGMRGYNFRSEFQESRATRKYSREIPSSTWYRTTPGQMFIGGLLPFGAVVLELNQLYASIWGYKIFTLPGILFITFMILILVTAILSISLTYFQLIVEDPEWRWRSFLRGGAIAVFMFVYSFYFYSKSNMSGFMQTAFYFGYSACMCYAFFLILGTISFYSSLIFVCRIYHAIKSE</sequence>
<protein>
    <recommendedName>
        <fullName evidence="10">Transmembrane 9 superfamily member</fullName>
    </recommendedName>
</protein>
<dbReference type="PANTHER" id="PTHR10766:SF119">
    <property type="entry name" value="TRANSMEMBRANE 9 SUPERFAMILY MEMBER 5"/>
    <property type="match status" value="1"/>
</dbReference>
<evidence type="ECO:0000256" key="1">
    <source>
        <dbReference type="ARBA" id="ARBA00004337"/>
    </source>
</evidence>
<evidence type="ECO:0000256" key="9">
    <source>
        <dbReference type="ARBA" id="ARBA00023136"/>
    </source>
</evidence>
<evidence type="ECO:0000256" key="2">
    <source>
        <dbReference type="ARBA" id="ARBA00004653"/>
    </source>
</evidence>
<accession>A0ABD2ZGE3</accession>
<feature type="signal peptide" evidence="10">
    <location>
        <begin position="1"/>
        <end position="21"/>
    </location>
</feature>
<feature type="chain" id="PRO_5044533919" description="Transmembrane 9 superfamily member" evidence="10">
    <location>
        <begin position="22"/>
        <end position="589"/>
    </location>
</feature>
<feature type="transmembrane region" description="Helical" evidence="10">
    <location>
        <begin position="520"/>
        <end position="538"/>
    </location>
</feature>
<evidence type="ECO:0000313" key="11">
    <source>
        <dbReference type="EMBL" id="KAL3518541.1"/>
    </source>
</evidence>
<organism evidence="11 12">
    <name type="scientific">Cinchona calisaya</name>
    <dbReference type="NCBI Taxonomy" id="153742"/>
    <lineage>
        <taxon>Eukaryota</taxon>
        <taxon>Viridiplantae</taxon>
        <taxon>Streptophyta</taxon>
        <taxon>Embryophyta</taxon>
        <taxon>Tracheophyta</taxon>
        <taxon>Spermatophyta</taxon>
        <taxon>Magnoliopsida</taxon>
        <taxon>eudicotyledons</taxon>
        <taxon>Gunneridae</taxon>
        <taxon>Pentapetalae</taxon>
        <taxon>asterids</taxon>
        <taxon>lamiids</taxon>
        <taxon>Gentianales</taxon>
        <taxon>Rubiaceae</taxon>
        <taxon>Cinchonoideae</taxon>
        <taxon>Cinchoneae</taxon>
        <taxon>Cinchona</taxon>
    </lineage>
</organism>
<feature type="transmembrane region" description="Helical" evidence="10">
    <location>
        <begin position="360"/>
        <end position="387"/>
    </location>
</feature>
<dbReference type="GO" id="GO:0000139">
    <property type="term" value="C:Golgi membrane"/>
    <property type="evidence" value="ECO:0007669"/>
    <property type="project" value="UniProtKB-SubCell"/>
</dbReference>
<gene>
    <name evidence="11" type="ORF">ACH5RR_021130</name>
</gene>
<dbReference type="Proteomes" id="UP001630127">
    <property type="component" value="Unassembled WGS sequence"/>
</dbReference>
<comment type="subcellular location">
    <subcellularLocation>
        <location evidence="1">Endosome membrane</location>
        <topology evidence="1">Multi-pass membrane protein</topology>
    </subcellularLocation>
    <subcellularLocation>
        <location evidence="2">Golgi apparatus membrane</location>
        <topology evidence="2">Multi-pass membrane protein</topology>
    </subcellularLocation>
</comment>
<evidence type="ECO:0000256" key="8">
    <source>
        <dbReference type="ARBA" id="ARBA00023034"/>
    </source>
</evidence>
<evidence type="ECO:0000256" key="4">
    <source>
        <dbReference type="ARBA" id="ARBA00022692"/>
    </source>
</evidence>
<proteinExistence type="inferred from homology"/>
<dbReference type="Pfam" id="PF02990">
    <property type="entry name" value="EMP70"/>
    <property type="match status" value="1"/>
</dbReference>
<feature type="transmembrane region" description="Helical" evidence="10">
    <location>
        <begin position="484"/>
        <end position="508"/>
    </location>
</feature>
<feature type="transmembrane region" description="Helical" evidence="10">
    <location>
        <begin position="290"/>
        <end position="318"/>
    </location>
</feature>
<evidence type="ECO:0000256" key="5">
    <source>
        <dbReference type="ARBA" id="ARBA00022729"/>
    </source>
</evidence>
<evidence type="ECO:0000256" key="6">
    <source>
        <dbReference type="ARBA" id="ARBA00022753"/>
    </source>
</evidence>
<keyword evidence="4 10" id="KW-0812">Transmembrane</keyword>
<feature type="transmembrane region" description="Helical" evidence="10">
    <location>
        <begin position="550"/>
        <end position="579"/>
    </location>
</feature>
<feature type="transmembrane region" description="Helical" evidence="10">
    <location>
        <begin position="227"/>
        <end position="248"/>
    </location>
</feature>